<feature type="region of interest" description="Disordered" evidence="1">
    <location>
        <begin position="31"/>
        <end position="51"/>
    </location>
</feature>
<evidence type="ECO:0000256" key="1">
    <source>
        <dbReference type="SAM" id="MobiDB-lite"/>
    </source>
</evidence>
<dbReference type="PANTHER" id="PTHR35332">
    <property type="entry name" value="REGULATION OF ENOLASE PROTEIN 1"/>
    <property type="match status" value="1"/>
</dbReference>
<dbReference type="Proteomes" id="UP000295021">
    <property type="component" value="Unassembled WGS sequence"/>
</dbReference>
<evidence type="ECO:0000313" key="2">
    <source>
        <dbReference type="EMBL" id="TCU16038.1"/>
    </source>
</evidence>
<dbReference type="AlphaFoldDB" id="A0AAX2QD40"/>
<comment type="caution">
    <text evidence="2">The sequence shown here is derived from an EMBL/GenBank/DDBJ whole genome shotgun (WGS) entry which is preliminary data.</text>
</comment>
<evidence type="ECO:0008006" key="4">
    <source>
        <dbReference type="Google" id="ProtNLM"/>
    </source>
</evidence>
<proteinExistence type="predicted"/>
<dbReference type="PIRSF" id="PIRSF022704">
    <property type="entry name" value="UCP022704"/>
    <property type="match status" value="1"/>
</dbReference>
<dbReference type="Pfam" id="PF07081">
    <property type="entry name" value="DUF1349"/>
    <property type="match status" value="1"/>
</dbReference>
<evidence type="ECO:0000313" key="3">
    <source>
        <dbReference type="Proteomes" id="UP000295021"/>
    </source>
</evidence>
<dbReference type="EMBL" id="SMBI01000018">
    <property type="protein sequence ID" value="TCU16038.1"/>
    <property type="molecule type" value="Genomic_DNA"/>
</dbReference>
<gene>
    <name evidence="2" type="ORF">EV131_11839</name>
</gene>
<dbReference type="Gene3D" id="2.60.120.200">
    <property type="match status" value="1"/>
</dbReference>
<dbReference type="PANTHER" id="PTHR35332:SF2">
    <property type="entry name" value="REGULATION OF ENOLASE PROTEIN 1"/>
    <property type="match status" value="1"/>
</dbReference>
<dbReference type="InterPro" id="IPR009784">
    <property type="entry name" value="DUF1349"/>
</dbReference>
<accession>A0AAX2QD40</accession>
<dbReference type="InterPro" id="IPR013320">
    <property type="entry name" value="ConA-like_dom_sf"/>
</dbReference>
<reference evidence="2 3" key="1">
    <citation type="submission" date="2019-03" db="EMBL/GenBank/DDBJ databases">
        <title>Genomic Encyclopedia of Type Strains, Phase IV (KMG-V): Genome sequencing to study the core and pangenomes of soil and plant-associated prokaryotes.</title>
        <authorList>
            <person name="Whitman W."/>
        </authorList>
    </citation>
    <scope>NUCLEOTIDE SEQUENCE [LARGE SCALE GENOMIC DNA]</scope>
    <source>
        <strain evidence="2 3">FB403</strain>
    </source>
</reference>
<protein>
    <recommendedName>
        <fullName evidence="4">Regulation of enolase 1</fullName>
    </recommendedName>
</protein>
<organism evidence="2 3">
    <name type="scientific">Rhizobium laguerreae</name>
    <dbReference type="NCBI Taxonomy" id="1076926"/>
    <lineage>
        <taxon>Bacteria</taxon>
        <taxon>Pseudomonadati</taxon>
        <taxon>Pseudomonadota</taxon>
        <taxon>Alphaproteobacteria</taxon>
        <taxon>Hyphomicrobiales</taxon>
        <taxon>Rhizobiaceae</taxon>
        <taxon>Rhizobium/Agrobacterium group</taxon>
        <taxon>Rhizobium</taxon>
    </lineage>
</organism>
<name>A0AAX2QD40_9HYPH</name>
<sequence>MPSADTETPEKHTTSAAPACNKTAHYAKVSQTPCGDASTERDNQMSTNFNDGKWLNEPAIWHAEAAGLTLTTDEKTDFWRETHYGFTRDSGHFLAFPTTDAFTAQIRVQGEFRTLYDQAGLMVRIDEERWVKTGVEFTDGEAFLSTVVTDGKSDWSVAQPFRELEDFRIRVTVANGAMRIQASRDGSFWPLLRLAPFPAVAQYEVGPTACTPERSGLTVRFSEFSIGPTTAKDLHDLS</sequence>
<dbReference type="SUPFAM" id="SSF49899">
    <property type="entry name" value="Concanavalin A-like lectins/glucanases"/>
    <property type="match status" value="1"/>
</dbReference>
<dbReference type="InterPro" id="IPR015987">
    <property type="entry name" value="UCP022704"/>
</dbReference>